<dbReference type="Pfam" id="PF06127">
    <property type="entry name" value="Mpo1-like"/>
    <property type="match status" value="1"/>
</dbReference>
<reference evidence="3" key="1">
    <citation type="submission" date="2018-08" db="EMBL/GenBank/DDBJ databases">
        <title>Thalassotalea euphylliae genome.</title>
        <authorList>
            <person name="Summers S."/>
            <person name="Rice S.A."/>
            <person name="Freckelton M.L."/>
            <person name="Nedved B.T."/>
            <person name="Hadfield M.G."/>
        </authorList>
    </citation>
    <scope>NUCLEOTIDE SEQUENCE [LARGE SCALE GENOMIC DNA]</scope>
    <source>
        <strain evidence="3">H3</strain>
    </source>
</reference>
<comment type="caution">
    <text evidence="2">The sequence shown here is derived from an EMBL/GenBank/DDBJ whole genome shotgun (WGS) entry which is preliminary data.</text>
</comment>
<keyword evidence="1" id="KW-0472">Membrane</keyword>
<keyword evidence="1" id="KW-0812">Transmembrane</keyword>
<feature type="transmembrane region" description="Helical" evidence="1">
    <location>
        <begin position="101"/>
        <end position="120"/>
    </location>
</feature>
<feature type="transmembrane region" description="Helical" evidence="1">
    <location>
        <begin position="48"/>
        <end position="69"/>
    </location>
</feature>
<dbReference type="RefSeq" id="WP_116013753.1">
    <property type="nucleotide sequence ID" value="NZ_QUOT01000001.1"/>
</dbReference>
<feature type="transmembrane region" description="Helical" evidence="1">
    <location>
        <begin position="76"/>
        <end position="95"/>
    </location>
</feature>
<evidence type="ECO:0000313" key="2">
    <source>
        <dbReference type="EMBL" id="REL29757.1"/>
    </source>
</evidence>
<feature type="transmembrane region" description="Helical" evidence="1">
    <location>
        <begin position="21"/>
        <end position="42"/>
    </location>
</feature>
<name>A0A3E0TZE0_9GAMM</name>
<gene>
    <name evidence="2" type="ORF">DXX94_02985</name>
</gene>
<dbReference type="GO" id="GO:0016020">
    <property type="term" value="C:membrane"/>
    <property type="evidence" value="ECO:0007669"/>
    <property type="project" value="GOC"/>
</dbReference>
<dbReference type="EMBL" id="QUOT01000001">
    <property type="protein sequence ID" value="REL29757.1"/>
    <property type="molecule type" value="Genomic_DNA"/>
</dbReference>
<keyword evidence="1" id="KW-1133">Transmembrane helix</keyword>
<organism evidence="2 3">
    <name type="scientific">Thalassotalea euphylliae</name>
    <dbReference type="NCBI Taxonomy" id="1655234"/>
    <lineage>
        <taxon>Bacteria</taxon>
        <taxon>Pseudomonadati</taxon>
        <taxon>Pseudomonadota</taxon>
        <taxon>Gammaproteobacteria</taxon>
        <taxon>Alteromonadales</taxon>
        <taxon>Colwelliaceae</taxon>
        <taxon>Thalassotalea</taxon>
    </lineage>
</organism>
<dbReference type="AlphaFoldDB" id="A0A3E0TZE0"/>
<keyword evidence="3" id="KW-1185">Reference proteome</keyword>
<dbReference type="PANTHER" id="PTHR28026:SF9">
    <property type="entry name" value="2-HYDROXY-PALMITIC ACID DIOXYGENASE MPO1"/>
    <property type="match status" value="1"/>
</dbReference>
<dbReference type="Proteomes" id="UP000256899">
    <property type="component" value="Unassembled WGS sequence"/>
</dbReference>
<feature type="transmembrane region" description="Helical" evidence="1">
    <location>
        <begin position="132"/>
        <end position="150"/>
    </location>
</feature>
<evidence type="ECO:0000313" key="3">
    <source>
        <dbReference type="Proteomes" id="UP000256899"/>
    </source>
</evidence>
<dbReference type="InterPro" id="IPR009305">
    <property type="entry name" value="Mpo1-like"/>
</dbReference>
<proteinExistence type="predicted"/>
<dbReference type="GO" id="GO:0046521">
    <property type="term" value="P:sphingoid catabolic process"/>
    <property type="evidence" value="ECO:0007669"/>
    <property type="project" value="TreeGrafter"/>
</dbReference>
<dbReference type="PANTHER" id="PTHR28026">
    <property type="entry name" value="DUF962 DOMAIN PROTEIN (AFU_ORTHOLOGUE AFUA_8G05310)"/>
    <property type="match status" value="1"/>
</dbReference>
<accession>A0A3E0TZE0</accession>
<evidence type="ECO:0000256" key="1">
    <source>
        <dbReference type="SAM" id="Phobius"/>
    </source>
</evidence>
<protein>
    <submittedName>
        <fullName evidence="2">DUF962 domain-containing protein</fullName>
    </submittedName>
</protein>
<sequence length="177" mass="19789">MKSVIEQLANYKSVHLNKNNIKSHIVGVPMIIWSIALLLNMFSFEVTIFGHEMVVGLAIVVALVVLIYYFSLHVPLALMIALLFGPLVISTQLVVDMGQPVLIALGVFFIGWVIQFIGHAYERAKPAFIDDINQLLIGPLFLIAELYFALGLNKEMADEVHQKAVEKRKLFEQAKAV</sequence>